<evidence type="ECO:0000313" key="6">
    <source>
        <dbReference type="Proteomes" id="UP001194746"/>
    </source>
</evidence>
<dbReference type="EMBL" id="VCAU01000021">
    <property type="protein sequence ID" value="KAF9891069.1"/>
    <property type="molecule type" value="Genomic_DNA"/>
</dbReference>
<dbReference type="GO" id="GO:0008270">
    <property type="term" value="F:zinc ion binding"/>
    <property type="evidence" value="ECO:0007669"/>
    <property type="project" value="InterPro"/>
</dbReference>
<comment type="caution">
    <text evidence="5">The sequence shown here is derived from an EMBL/GenBank/DDBJ whole genome shotgun (WGS) entry which is preliminary data.</text>
</comment>
<keyword evidence="1" id="KW-0805">Transcription regulation</keyword>
<sequence length="388" mass="44199">MSVSPKPTRSTEEIHAIWWTTHESGFYDDSGGSIQRPTTAIRSVPNRHPIVTDCSSRPRQYDLVGIQTASGAPRTAYGAIIRQLDAYYQFIHPCFPILPPSTTSRRSPTCIVDRTSSWFELPYRPRSCLSLAIASILALIPHPLDPEPTSKVSRARRLIYSRVFAQLSILRIDVDCGSGSTTTTTTTTTWPHGEPPFHPDLPVDLEKIDALLILSIYEYIHRGNFVKMQYRAGQALTMALDRGLNCLQEEEDDEERRFVEAKRRTWWMTYYCVLQSYMLGNSLPSIMNEIDLGTPYPHFSADPNGWAVLIETQQALTMTDQFSLDLDRRLRTESQLPFMHPRLNDISHKIHTLLTQSQYMPAGSPDFTTSEYDAALTIRIISRIKLFR</sequence>
<evidence type="ECO:0000256" key="1">
    <source>
        <dbReference type="ARBA" id="ARBA00023015"/>
    </source>
</evidence>
<keyword evidence="3" id="KW-0539">Nucleus</keyword>
<evidence type="ECO:0000256" key="2">
    <source>
        <dbReference type="ARBA" id="ARBA00023163"/>
    </source>
</evidence>
<dbReference type="CDD" id="cd12148">
    <property type="entry name" value="fungal_TF_MHR"/>
    <property type="match status" value="1"/>
</dbReference>
<proteinExistence type="predicted"/>
<evidence type="ECO:0000313" key="5">
    <source>
        <dbReference type="EMBL" id="KAF9891069.1"/>
    </source>
</evidence>
<evidence type="ECO:0000256" key="3">
    <source>
        <dbReference type="ARBA" id="ARBA00023242"/>
    </source>
</evidence>
<dbReference type="GO" id="GO:0006351">
    <property type="term" value="P:DNA-templated transcription"/>
    <property type="evidence" value="ECO:0007669"/>
    <property type="project" value="InterPro"/>
</dbReference>
<reference evidence="5" key="1">
    <citation type="journal article" date="2019" name="Beilstein J. Org. Chem.">
        <title>Nanangenines: drimane sesquiterpenoids as the dominant metabolite cohort of a novel Australian fungus, Aspergillus nanangensis.</title>
        <authorList>
            <person name="Lacey H.J."/>
            <person name="Gilchrist C.L.M."/>
            <person name="Crombie A."/>
            <person name="Kalaitzis J.A."/>
            <person name="Vuong D."/>
            <person name="Rutledge P.J."/>
            <person name="Turner P."/>
            <person name="Pitt J.I."/>
            <person name="Lacey E."/>
            <person name="Chooi Y.H."/>
            <person name="Piggott A.M."/>
        </authorList>
    </citation>
    <scope>NUCLEOTIDE SEQUENCE</scope>
    <source>
        <strain evidence="5">MST-FP2251</strain>
    </source>
</reference>
<keyword evidence="6" id="KW-1185">Reference proteome</keyword>
<dbReference type="InterPro" id="IPR007219">
    <property type="entry name" value="XnlR_reg_dom"/>
</dbReference>
<protein>
    <recommendedName>
        <fullName evidence="4">Xylanolytic transcriptional activator regulatory domain-containing protein</fullName>
    </recommendedName>
</protein>
<gene>
    <name evidence="5" type="ORF">FE257_005004</name>
</gene>
<dbReference type="PANTHER" id="PTHR47431">
    <property type="entry name" value="ZN(II)2CYS6 TRANSCRIPTION FACTOR (EUROFUNG)-RELATED"/>
    <property type="match status" value="1"/>
</dbReference>
<evidence type="ECO:0000259" key="4">
    <source>
        <dbReference type="Pfam" id="PF04082"/>
    </source>
</evidence>
<reference evidence="5" key="2">
    <citation type="submission" date="2020-02" db="EMBL/GenBank/DDBJ databases">
        <authorList>
            <person name="Gilchrist C.L.M."/>
            <person name="Chooi Y.-H."/>
        </authorList>
    </citation>
    <scope>NUCLEOTIDE SEQUENCE</scope>
    <source>
        <strain evidence="5">MST-FP2251</strain>
    </source>
</reference>
<dbReference type="GO" id="GO:0003677">
    <property type="term" value="F:DNA binding"/>
    <property type="evidence" value="ECO:0007669"/>
    <property type="project" value="InterPro"/>
</dbReference>
<dbReference type="Pfam" id="PF04082">
    <property type="entry name" value="Fungal_trans"/>
    <property type="match status" value="1"/>
</dbReference>
<name>A0AAD4CQZ1_ASPNN</name>
<keyword evidence="2" id="KW-0804">Transcription</keyword>
<organism evidence="5 6">
    <name type="scientific">Aspergillus nanangensis</name>
    <dbReference type="NCBI Taxonomy" id="2582783"/>
    <lineage>
        <taxon>Eukaryota</taxon>
        <taxon>Fungi</taxon>
        <taxon>Dikarya</taxon>
        <taxon>Ascomycota</taxon>
        <taxon>Pezizomycotina</taxon>
        <taxon>Eurotiomycetes</taxon>
        <taxon>Eurotiomycetidae</taxon>
        <taxon>Eurotiales</taxon>
        <taxon>Aspergillaceae</taxon>
        <taxon>Aspergillus</taxon>
        <taxon>Aspergillus subgen. Circumdati</taxon>
    </lineage>
</organism>
<accession>A0AAD4CQZ1</accession>
<feature type="domain" description="Xylanolytic transcriptional activator regulatory" evidence="4">
    <location>
        <begin position="84"/>
        <end position="355"/>
    </location>
</feature>
<dbReference type="AlphaFoldDB" id="A0AAD4CQZ1"/>
<dbReference type="Proteomes" id="UP001194746">
    <property type="component" value="Unassembled WGS sequence"/>
</dbReference>
<dbReference type="PANTHER" id="PTHR47431:SF5">
    <property type="entry name" value="ZN(II)2CYS6 TRANSCRIPTION FACTOR (EUROFUNG)"/>
    <property type="match status" value="1"/>
</dbReference>